<dbReference type="GO" id="GO:0008525">
    <property type="term" value="F:phosphatidylcholine transporter activity"/>
    <property type="evidence" value="ECO:0007669"/>
    <property type="project" value="TreeGrafter"/>
</dbReference>
<evidence type="ECO:0000256" key="3">
    <source>
        <dbReference type="ARBA" id="ARBA00022553"/>
    </source>
</evidence>
<evidence type="ECO:0000256" key="9">
    <source>
        <dbReference type="ARBA" id="ARBA00065401"/>
    </source>
</evidence>
<sequence length="990" mass="108903">MKRVKTVRADKVAWCNGSHELSISTCSMIHVMNLTLNTLNNDMMTYIDVSPKVEIEVFFSFYLSAASRKHSISHWRMQDIAQESVDSSDEEFFDARDVLEGKSAILLGMSQWNSNDLVEQIETLGHMDQSQGMLHVQDSWPIPLIHFSLLSFHILLFSTSLPLIGYFFLFSTLQKTQCKTHVLLLVMHGGNILDTAGGDPGTKAGDATTLSSVLEKVARAHFQAAAEHVMIKLVACPAVCAEAFSLVSNLNPYSYDESCVSSSVDHLPLAALPLLAIAAPNYQDAVATLITRTNQVYHSFLESQDGQGFTGQVCVMGDCVGGVLCFDALCFSSSSSSSQSLMQEGVDLRPGSSSSLILNPGRFDFEVSECFLLGCPLGLVLAMRRTVLPAVQVSQLRPACTQIFNLFYPSDPSASRLEPLLEPLFHKLPPFPMPRYQRYPLGDGRCTLIGDPLLSPLSYPPALFSHSSPTPCPLLSPLSYPPALFSHSSPTPLPSSLTPLLPPVLFSRPSPTPLSSSLAPLLPPCPLLSPLSYPPALSSHPSPTSLSLPPLQIFSWWGSKRLDYSLYCPDVLTSFPTVALPHLFHASYWESTDVAAFVLRQLMRCDSVKTQEADSKDSAPFSPSSPREKWLRRRTPVKLRNVTGNHRVNDVITTEEGPQTLVGRFMYGPLDMVTLTGEKVDILLMTQPQSGRWVHFDTEVTTSSGRVVYTIPKSKKLATGVYPIKMVVKGDQTSAEAYLTVLPRGMECVVFSIDGSFAASVSIMGSDPKVRPGAVDVVRHWQDLGYLIIYITGRPDMQKQRVVSWLSQHNFPQGMIFFSEGLVHDPLRQKTIFLRNLVQECHIKINSAYGSMKDISVYNMLGLSPSQIYIVGRPSKKYQNQCQFLSDGYAVHLSSLQFGHRARPKKLSSVRMVLKKGSFGLSAKPDFLCKRTHLRRTMSVQHPDPPCTPNPKPERAQSQPESDQDPGGGGGGGGHGVWGRASMHRGETTP</sequence>
<dbReference type="GO" id="GO:0031210">
    <property type="term" value="F:phosphatidylcholine binding"/>
    <property type="evidence" value="ECO:0007669"/>
    <property type="project" value="TreeGrafter"/>
</dbReference>
<evidence type="ECO:0000256" key="14">
    <source>
        <dbReference type="SAM" id="Phobius"/>
    </source>
</evidence>
<dbReference type="FunFam" id="3.40.50.1000:FF:000085">
    <property type="entry name" value="Membrane-associated phosphatidylinositol transfer protein 3"/>
    <property type="match status" value="1"/>
</dbReference>
<keyword evidence="14" id="KW-0812">Transmembrane</keyword>
<dbReference type="Pfam" id="PF24695">
    <property type="entry name" value="PITM1-3"/>
    <property type="match status" value="1"/>
</dbReference>
<evidence type="ECO:0000256" key="12">
    <source>
        <dbReference type="ARBA" id="ARBA00076348"/>
    </source>
</evidence>
<comment type="subcellular location">
    <subcellularLocation>
        <location evidence="1">Endomembrane system</location>
        <topology evidence="1">Peripheral membrane protein</topology>
    </subcellularLocation>
</comment>
<feature type="compositionally biased region" description="Gly residues" evidence="13">
    <location>
        <begin position="966"/>
        <end position="977"/>
    </location>
</feature>
<dbReference type="InterPro" id="IPR023214">
    <property type="entry name" value="HAD_sf"/>
</dbReference>
<dbReference type="Ensembl" id="ENSOKIT00005107329.1">
    <property type="protein sequence ID" value="ENSOKIP00005100145.1"/>
    <property type="gene ID" value="ENSOKIG00005043713.1"/>
</dbReference>
<evidence type="ECO:0000256" key="7">
    <source>
        <dbReference type="ARBA" id="ARBA00023136"/>
    </source>
</evidence>
<name>A0A8C7N4G6_ONCKI</name>
<proteinExistence type="inferred from homology"/>
<comment type="function">
    <text evidence="8">Catalyzes the transfer of phosphatidylinositol and phosphatidylcholine between membranes (in vitro). Binds calcium ions.</text>
</comment>
<accession>A0A8C7N4G6</accession>
<dbReference type="GO" id="GO:0035091">
    <property type="term" value="F:phosphatidylinositol binding"/>
    <property type="evidence" value="ECO:0007669"/>
    <property type="project" value="TreeGrafter"/>
</dbReference>
<keyword evidence="5" id="KW-0106">Calcium</keyword>
<dbReference type="Gene3D" id="3.40.50.1000">
    <property type="entry name" value="HAD superfamily/HAD-like"/>
    <property type="match status" value="1"/>
</dbReference>
<evidence type="ECO:0000256" key="5">
    <source>
        <dbReference type="ARBA" id="ARBA00022837"/>
    </source>
</evidence>
<dbReference type="SUPFAM" id="SSF56784">
    <property type="entry name" value="HAD-like"/>
    <property type="match status" value="1"/>
</dbReference>
<dbReference type="InterPro" id="IPR004177">
    <property type="entry name" value="DDHD_dom"/>
</dbReference>
<dbReference type="InterPro" id="IPR031315">
    <property type="entry name" value="LNS2/PITP"/>
</dbReference>
<keyword evidence="14" id="KW-1133">Transmembrane helix</keyword>
<feature type="transmembrane region" description="Helical" evidence="14">
    <location>
        <begin position="144"/>
        <end position="169"/>
    </location>
</feature>
<evidence type="ECO:0000256" key="11">
    <source>
        <dbReference type="ARBA" id="ARBA00075284"/>
    </source>
</evidence>
<dbReference type="GO" id="GO:0008526">
    <property type="term" value="F:phosphatidylinositol transfer activity"/>
    <property type="evidence" value="ECO:0007669"/>
    <property type="project" value="TreeGrafter"/>
</dbReference>
<protein>
    <recommendedName>
        <fullName evidence="10">Membrane-associated phosphatidylinositol transfer protein 3</fullName>
    </recommendedName>
    <alternativeName>
        <fullName evidence="12">Phosphatidylinositol transfer protein, membrane-associated 3</fullName>
    </alternativeName>
    <alternativeName>
        <fullName evidence="11">Pyk2 N-terminal domain-interacting receptor 1</fullName>
    </alternativeName>
</protein>
<dbReference type="InterPro" id="IPR036412">
    <property type="entry name" value="HAD-like_sf"/>
</dbReference>
<dbReference type="GO" id="GO:0005737">
    <property type="term" value="C:cytoplasm"/>
    <property type="evidence" value="ECO:0007669"/>
    <property type="project" value="TreeGrafter"/>
</dbReference>
<dbReference type="GeneTree" id="ENSGT00940000153849"/>
<reference evidence="16" key="2">
    <citation type="submission" date="2025-09" db="UniProtKB">
        <authorList>
            <consortium name="Ensembl"/>
        </authorList>
    </citation>
    <scope>IDENTIFICATION</scope>
</reference>
<dbReference type="PANTHER" id="PTHR10658">
    <property type="entry name" value="PHOSPHATIDYLINOSITOL TRANSFER PROTEIN"/>
    <property type="match status" value="1"/>
</dbReference>
<evidence type="ECO:0000256" key="13">
    <source>
        <dbReference type="SAM" id="MobiDB-lite"/>
    </source>
</evidence>
<comment type="similarity">
    <text evidence="2">Belongs to the PtdIns transfer protein family. PI transfer class IIA subfamily.</text>
</comment>
<evidence type="ECO:0000256" key="10">
    <source>
        <dbReference type="ARBA" id="ARBA00067420"/>
    </source>
</evidence>
<keyword evidence="17" id="KW-1185">Reference proteome</keyword>
<organism evidence="16 17">
    <name type="scientific">Oncorhynchus kisutch</name>
    <name type="common">Coho salmon</name>
    <name type="synonym">Salmo kisutch</name>
    <dbReference type="NCBI Taxonomy" id="8019"/>
    <lineage>
        <taxon>Eukaryota</taxon>
        <taxon>Metazoa</taxon>
        <taxon>Chordata</taxon>
        <taxon>Craniata</taxon>
        <taxon>Vertebrata</taxon>
        <taxon>Euteleostomi</taxon>
        <taxon>Actinopterygii</taxon>
        <taxon>Neopterygii</taxon>
        <taxon>Teleostei</taxon>
        <taxon>Protacanthopterygii</taxon>
        <taxon>Salmoniformes</taxon>
        <taxon>Salmonidae</taxon>
        <taxon>Salmoninae</taxon>
        <taxon>Oncorhynchus</taxon>
    </lineage>
</organism>
<evidence type="ECO:0000256" key="2">
    <source>
        <dbReference type="ARBA" id="ARBA00010316"/>
    </source>
</evidence>
<evidence type="ECO:0000256" key="1">
    <source>
        <dbReference type="ARBA" id="ARBA00004184"/>
    </source>
</evidence>
<dbReference type="GO" id="GO:0012505">
    <property type="term" value="C:endomembrane system"/>
    <property type="evidence" value="ECO:0007669"/>
    <property type="project" value="UniProtKB-SubCell"/>
</dbReference>
<evidence type="ECO:0000256" key="8">
    <source>
        <dbReference type="ARBA" id="ARBA00059635"/>
    </source>
</evidence>
<evidence type="ECO:0000313" key="17">
    <source>
        <dbReference type="Proteomes" id="UP000694557"/>
    </source>
</evidence>
<dbReference type="SMART" id="SM00775">
    <property type="entry name" value="LNS2"/>
    <property type="match status" value="1"/>
</dbReference>
<dbReference type="Proteomes" id="UP000694557">
    <property type="component" value="Unassembled WGS sequence"/>
</dbReference>
<dbReference type="Pfam" id="PF24694">
    <property type="entry name" value="LNS2_PITM1-3"/>
    <property type="match status" value="1"/>
</dbReference>
<feature type="domain" description="DDHD" evidence="15">
    <location>
        <begin position="363"/>
        <end position="604"/>
    </location>
</feature>
<feature type="region of interest" description="Disordered" evidence="13">
    <location>
        <begin position="936"/>
        <end position="990"/>
    </location>
</feature>
<dbReference type="Pfam" id="PF02862">
    <property type="entry name" value="DDHD"/>
    <property type="match status" value="2"/>
</dbReference>
<dbReference type="InterPro" id="IPR001666">
    <property type="entry name" value="PI_transfer"/>
</dbReference>
<keyword evidence="3" id="KW-0597">Phosphoprotein</keyword>
<dbReference type="SMART" id="SM01127">
    <property type="entry name" value="DDHD"/>
    <property type="match status" value="1"/>
</dbReference>
<dbReference type="AlphaFoldDB" id="A0A8C7N4G6"/>
<evidence type="ECO:0000259" key="15">
    <source>
        <dbReference type="PROSITE" id="PS51043"/>
    </source>
</evidence>
<evidence type="ECO:0000313" key="16">
    <source>
        <dbReference type="Ensembl" id="ENSOKIP00005100145.1"/>
    </source>
</evidence>
<keyword evidence="7 14" id="KW-0472">Membrane</keyword>
<dbReference type="GO" id="GO:0046872">
    <property type="term" value="F:metal ion binding"/>
    <property type="evidence" value="ECO:0007669"/>
    <property type="project" value="UniProtKB-KW"/>
</dbReference>
<reference evidence="16" key="1">
    <citation type="submission" date="2025-08" db="UniProtKB">
        <authorList>
            <consortium name="Ensembl"/>
        </authorList>
    </citation>
    <scope>IDENTIFICATION</scope>
</reference>
<evidence type="ECO:0000256" key="4">
    <source>
        <dbReference type="ARBA" id="ARBA00022723"/>
    </source>
</evidence>
<dbReference type="PROSITE" id="PS51043">
    <property type="entry name" value="DDHD"/>
    <property type="match status" value="1"/>
</dbReference>
<keyword evidence="6" id="KW-0446">Lipid-binding</keyword>
<keyword evidence="4" id="KW-0479">Metal-binding</keyword>
<comment type="subunit">
    <text evidence="9">Interacts with PTK2B via its C-terminus.</text>
</comment>
<dbReference type="PANTHER" id="PTHR10658:SF27">
    <property type="entry name" value="PHOSPHATIDYLINOSITOL TRANSFER PROTEIN BETA ISOFORM"/>
    <property type="match status" value="1"/>
</dbReference>
<evidence type="ECO:0000256" key="6">
    <source>
        <dbReference type="ARBA" id="ARBA00023121"/>
    </source>
</evidence>
<gene>
    <name evidence="16" type="primary">PITPNM3</name>
    <name evidence="16" type="synonym">LOC109904853</name>
</gene>